<organism evidence="1 2">
    <name type="scientific">Populus alba x Populus x berolinensis</name>
    <dbReference type="NCBI Taxonomy" id="444605"/>
    <lineage>
        <taxon>Eukaryota</taxon>
        <taxon>Viridiplantae</taxon>
        <taxon>Streptophyta</taxon>
        <taxon>Embryophyta</taxon>
        <taxon>Tracheophyta</taxon>
        <taxon>Spermatophyta</taxon>
        <taxon>Magnoliopsida</taxon>
        <taxon>eudicotyledons</taxon>
        <taxon>Gunneridae</taxon>
        <taxon>Pentapetalae</taxon>
        <taxon>rosids</taxon>
        <taxon>fabids</taxon>
        <taxon>Malpighiales</taxon>
        <taxon>Salicaceae</taxon>
        <taxon>Saliceae</taxon>
        <taxon>Populus</taxon>
    </lineage>
</organism>
<keyword evidence="2" id="KW-1185">Reference proteome</keyword>
<gene>
    <name evidence="1" type="ORF">NC653_039426</name>
</gene>
<name>A0AAD6LB59_9ROSI</name>
<sequence length="42" mass="4376">MNGVVPVKNVASANVGLKAICAFEHLCNMNGVIRAGFALSKM</sequence>
<dbReference type="EMBL" id="JAQIZT010000018">
    <property type="protein sequence ID" value="KAJ6957467.1"/>
    <property type="molecule type" value="Genomic_DNA"/>
</dbReference>
<dbReference type="Proteomes" id="UP001164929">
    <property type="component" value="Chromosome 18"/>
</dbReference>
<evidence type="ECO:0000313" key="1">
    <source>
        <dbReference type="EMBL" id="KAJ6957467.1"/>
    </source>
</evidence>
<evidence type="ECO:0000313" key="2">
    <source>
        <dbReference type="Proteomes" id="UP001164929"/>
    </source>
</evidence>
<comment type="caution">
    <text evidence="1">The sequence shown here is derived from an EMBL/GenBank/DDBJ whole genome shotgun (WGS) entry which is preliminary data.</text>
</comment>
<protein>
    <submittedName>
        <fullName evidence="1">Uncharacterized protein</fullName>
    </submittedName>
</protein>
<reference evidence="1 2" key="1">
    <citation type="journal article" date="2023" name="Mol. Ecol. Resour.">
        <title>Chromosome-level genome assembly of a triploid poplar Populus alba 'Berolinensis'.</title>
        <authorList>
            <person name="Chen S."/>
            <person name="Yu Y."/>
            <person name="Wang X."/>
            <person name="Wang S."/>
            <person name="Zhang T."/>
            <person name="Zhou Y."/>
            <person name="He R."/>
            <person name="Meng N."/>
            <person name="Wang Y."/>
            <person name="Liu W."/>
            <person name="Liu Z."/>
            <person name="Liu J."/>
            <person name="Guo Q."/>
            <person name="Huang H."/>
            <person name="Sederoff R.R."/>
            <person name="Wang G."/>
            <person name="Qu G."/>
            <person name="Chen S."/>
        </authorList>
    </citation>
    <scope>NUCLEOTIDE SEQUENCE [LARGE SCALE GENOMIC DNA]</scope>
    <source>
        <strain evidence="1">SC-2020</strain>
    </source>
</reference>
<proteinExistence type="predicted"/>
<dbReference type="AlphaFoldDB" id="A0AAD6LB59"/>
<accession>A0AAD6LB59</accession>